<reference evidence="1" key="1">
    <citation type="journal article" date="2015" name="Nature">
        <title>Complex archaea that bridge the gap between prokaryotes and eukaryotes.</title>
        <authorList>
            <person name="Spang A."/>
            <person name="Saw J.H."/>
            <person name="Jorgensen S.L."/>
            <person name="Zaremba-Niedzwiedzka K."/>
            <person name="Martijn J."/>
            <person name="Lind A.E."/>
            <person name="van Eijk R."/>
            <person name="Schleper C."/>
            <person name="Guy L."/>
            <person name="Ettema T.J."/>
        </authorList>
    </citation>
    <scope>NUCLEOTIDE SEQUENCE</scope>
</reference>
<gene>
    <name evidence="1" type="ORF">LCGC14_1946230</name>
</gene>
<dbReference type="Pfam" id="PF04860">
    <property type="entry name" value="Phage_portal"/>
    <property type="match status" value="1"/>
</dbReference>
<dbReference type="InterPro" id="IPR017850">
    <property type="entry name" value="Alkaline_phosphatase_core_sf"/>
</dbReference>
<organism evidence="1">
    <name type="scientific">marine sediment metagenome</name>
    <dbReference type="NCBI Taxonomy" id="412755"/>
    <lineage>
        <taxon>unclassified sequences</taxon>
        <taxon>metagenomes</taxon>
        <taxon>ecological metagenomes</taxon>
    </lineage>
</organism>
<dbReference type="SUPFAM" id="SSF53649">
    <property type="entry name" value="Alkaline phosphatase-like"/>
    <property type="match status" value="1"/>
</dbReference>
<proteinExistence type="predicted"/>
<dbReference type="AlphaFoldDB" id="A0A0F9HX56"/>
<dbReference type="InterPro" id="IPR006944">
    <property type="entry name" value="Phage/GTA_portal"/>
</dbReference>
<evidence type="ECO:0008006" key="2">
    <source>
        <dbReference type="Google" id="ProtNLM"/>
    </source>
</evidence>
<name>A0A0F9HX56_9ZZZZ</name>
<dbReference type="EMBL" id="LAZR01021158">
    <property type="protein sequence ID" value="KKL86290.1"/>
    <property type="molecule type" value="Genomic_DNA"/>
</dbReference>
<feature type="non-terminal residue" evidence="1">
    <location>
        <position position="477"/>
    </location>
</feature>
<protein>
    <recommendedName>
        <fullName evidence="2">Phage portal protein</fullName>
    </recommendedName>
</protein>
<comment type="caution">
    <text evidence="1">The sequence shown here is derived from an EMBL/GenBank/DDBJ whole genome shotgun (WGS) entry which is preliminary data.</text>
</comment>
<sequence>MTSKAGAQVSRICKARFIPISSEDSELSEISFPSKQLSEDPFLSIGGYGVAITKPPYSMEQLVLLAEQHPVHAAALEQKAIDAVGRGPQLVPIGDDANDEQRTEIEEWLDSLAEQQTLVELVHQMQLDYETVGWGLLEVVRDNRGVVRRIHHVPAHTVRAHRDNRRYVQIRQGRQAWFKRWGVGLEDINILLANGRKAPEGTAFERIANELLIFVKPSRRSTWYGIPTYIAGVGYITMALSARDYNIKFFSNAREPRYILIVSGMDAEGVEDTLDDLERSLSTQHKDPHRNLILPLTGGTTAKVERITAVQNDMHFMRLMEAADRNILASHRMPPDRLGTVMRGMLGGNVAANINRIYKDAVVMPAQAVLDDRLNRFLKAEFGRSKDGKPREAELQWKLEFESLDISDETMDVSNMLGQIKGNLITLNEGREKLGYPARDDMNVTLVMSDSFRRDHIGELGNKGAKTPALDRFAAQV</sequence>
<evidence type="ECO:0000313" key="1">
    <source>
        <dbReference type="EMBL" id="KKL86290.1"/>
    </source>
</evidence>
<accession>A0A0F9HX56</accession>
<dbReference type="Gene3D" id="3.40.720.10">
    <property type="entry name" value="Alkaline Phosphatase, subunit A"/>
    <property type="match status" value="1"/>
</dbReference>